<feature type="region of interest" description="Disordered" evidence="1">
    <location>
        <begin position="62"/>
        <end position="102"/>
    </location>
</feature>
<comment type="caution">
    <text evidence="3">The sequence shown here is derived from an EMBL/GenBank/DDBJ whole genome shotgun (WGS) entry which is preliminary data.</text>
</comment>
<evidence type="ECO:0000256" key="2">
    <source>
        <dbReference type="SAM" id="Phobius"/>
    </source>
</evidence>
<dbReference type="InterPro" id="IPR010328">
    <property type="entry name" value="DUF928"/>
</dbReference>
<gene>
    <name evidence="3" type="ORF">NDI37_03690</name>
</gene>
<reference evidence="3 4" key="1">
    <citation type="submission" date="2022-04" db="EMBL/GenBank/DDBJ databases">
        <title>Positive selection, recombination, and allopatry shape intraspecific diversity of widespread and dominant cyanobacteria.</title>
        <authorList>
            <person name="Wei J."/>
            <person name="Shu W."/>
            <person name="Hu C."/>
        </authorList>
    </citation>
    <scope>NUCLEOTIDE SEQUENCE [LARGE SCALE GENOMIC DNA]</scope>
    <source>
        <strain evidence="3 4">GB2-A5</strain>
    </source>
</reference>
<keyword evidence="4" id="KW-1185">Reference proteome</keyword>
<feature type="compositionally biased region" description="Basic and acidic residues" evidence="1">
    <location>
        <begin position="62"/>
        <end position="73"/>
    </location>
</feature>
<dbReference type="Proteomes" id="UP001442494">
    <property type="component" value="Unassembled WGS sequence"/>
</dbReference>
<keyword evidence="2" id="KW-1133">Transmembrane helix</keyword>
<dbReference type="EMBL" id="JAMPKK010000005">
    <property type="protein sequence ID" value="MEP0863567.1"/>
    <property type="molecule type" value="Genomic_DNA"/>
</dbReference>
<sequence>MAISRQFATTVTGTASIILIQFFGLIDTPLNSIFNRVSSDLGFNSMAYADVVLKAQADSRFEPGDVGAPRDTKGTGTQVRYQPPKDLDAPSGTRGTGSRGSCGEAASVSLTLLVPKNHTGLTASGHPTFFWYLSADPGVPINFTLVEPGVPKPIIQQQIDKPKAGINQLQMPKDLPELVPGRQYRWTVTLLCNPDRPSVNPIAQARIKRVQASPALLEQLAAANSDFDKAAIYAGASLWYDTLAAISAARTANPNDQFIRNDFLLLLETVGLKEVIDMERQQLVKQ</sequence>
<protein>
    <submittedName>
        <fullName evidence="3">DUF928 domain-containing protein</fullName>
    </submittedName>
</protein>
<evidence type="ECO:0000313" key="4">
    <source>
        <dbReference type="Proteomes" id="UP001442494"/>
    </source>
</evidence>
<keyword evidence="2" id="KW-0812">Transmembrane</keyword>
<evidence type="ECO:0000313" key="3">
    <source>
        <dbReference type="EMBL" id="MEP0863567.1"/>
    </source>
</evidence>
<accession>A0ABV0JJF3</accession>
<evidence type="ECO:0000256" key="1">
    <source>
        <dbReference type="SAM" id="MobiDB-lite"/>
    </source>
</evidence>
<dbReference type="RefSeq" id="WP_190418859.1">
    <property type="nucleotide sequence ID" value="NZ_JAMPKK010000005.1"/>
</dbReference>
<keyword evidence="2" id="KW-0472">Membrane</keyword>
<proteinExistence type="predicted"/>
<feature type="transmembrane region" description="Helical" evidence="2">
    <location>
        <begin position="7"/>
        <end position="26"/>
    </location>
</feature>
<dbReference type="Pfam" id="PF06051">
    <property type="entry name" value="DUF928"/>
    <property type="match status" value="1"/>
</dbReference>
<name>A0ABV0JJF3_9CYAN</name>
<organism evidence="3 4">
    <name type="scientific">Funiculus sociatus GB2-A5</name>
    <dbReference type="NCBI Taxonomy" id="2933946"/>
    <lineage>
        <taxon>Bacteria</taxon>
        <taxon>Bacillati</taxon>
        <taxon>Cyanobacteriota</taxon>
        <taxon>Cyanophyceae</taxon>
        <taxon>Coleofasciculales</taxon>
        <taxon>Coleofasciculaceae</taxon>
        <taxon>Funiculus</taxon>
    </lineage>
</organism>